<dbReference type="InterPro" id="IPR055222">
    <property type="entry name" value="PRISE-like_Rossmann-fold"/>
</dbReference>
<dbReference type="RefSeq" id="XP_008710579.1">
    <property type="nucleotide sequence ID" value="XM_008712357.1"/>
</dbReference>
<dbReference type="EMBL" id="KB822711">
    <property type="protein sequence ID" value="ETN45867.1"/>
    <property type="molecule type" value="Genomic_DNA"/>
</dbReference>
<keyword evidence="3" id="KW-1185">Reference proteome</keyword>
<reference evidence="2 3" key="1">
    <citation type="submission" date="2013-03" db="EMBL/GenBank/DDBJ databases">
        <title>The Genome Sequence of Phialophora europaea CBS 101466.</title>
        <authorList>
            <consortium name="The Broad Institute Genomics Platform"/>
            <person name="Cuomo C."/>
            <person name="de Hoog S."/>
            <person name="Gorbushina A."/>
            <person name="Walker B."/>
            <person name="Young S.K."/>
            <person name="Zeng Q."/>
            <person name="Gargeya S."/>
            <person name="Fitzgerald M."/>
            <person name="Haas B."/>
            <person name="Abouelleil A."/>
            <person name="Allen A.W."/>
            <person name="Alvarado L."/>
            <person name="Arachchi H.M."/>
            <person name="Berlin A.M."/>
            <person name="Chapman S.B."/>
            <person name="Gainer-Dewar J."/>
            <person name="Goldberg J."/>
            <person name="Griggs A."/>
            <person name="Gujja S."/>
            <person name="Hansen M."/>
            <person name="Howarth C."/>
            <person name="Imamovic A."/>
            <person name="Ireland A."/>
            <person name="Larimer J."/>
            <person name="McCowan C."/>
            <person name="Murphy C."/>
            <person name="Pearson M."/>
            <person name="Poon T.W."/>
            <person name="Priest M."/>
            <person name="Roberts A."/>
            <person name="Saif S."/>
            <person name="Shea T."/>
            <person name="Sisk P."/>
            <person name="Sykes S."/>
            <person name="Wortman J."/>
            <person name="Nusbaum C."/>
            <person name="Birren B."/>
        </authorList>
    </citation>
    <scope>NUCLEOTIDE SEQUENCE [LARGE SCALE GENOMIC DNA]</scope>
    <source>
        <strain evidence="2 3">CBS 101466</strain>
    </source>
</reference>
<organism evidence="2 3">
    <name type="scientific">Cyphellophora europaea (strain CBS 101466)</name>
    <name type="common">Phialophora europaea</name>
    <dbReference type="NCBI Taxonomy" id="1220924"/>
    <lineage>
        <taxon>Eukaryota</taxon>
        <taxon>Fungi</taxon>
        <taxon>Dikarya</taxon>
        <taxon>Ascomycota</taxon>
        <taxon>Pezizomycotina</taxon>
        <taxon>Eurotiomycetes</taxon>
        <taxon>Chaetothyriomycetidae</taxon>
        <taxon>Chaetothyriales</taxon>
        <taxon>Cyphellophoraceae</taxon>
        <taxon>Cyphellophora</taxon>
    </lineage>
</organism>
<dbReference type="Gene3D" id="3.40.50.720">
    <property type="entry name" value="NAD(P)-binding Rossmann-like Domain"/>
    <property type="match status" value="1"/>
</dbReference>
<dbReference type="STRING" id="1220924.W2SB07"/>
<dbReference type="eggNOG" id="ENOG502SJ55">
    <property type="taxonomic scope" value="Eukaryota"/>
</dbReference>
<evidence type="ECO:0000259" key="1">
    <source>
        <dbReference type="Pfam" id="PF22917"/>
    </source>
</evidence>
<dbReference type="AlphaFoldDB" id="W2SB07"/>
<dbReference type="PANTHER" id="PTHR32487:SF29">
    <property type="entry name" value="NAD-DEPENDENT EPIMERASE_DEHYDRATASE DOMAIN-CONTAINING PROTEIN"/>
    <property type="match status" value="1"/>
</dbReference>
<evidence type="ECO:0000313" key="3">
    <source>
        <dbReference type="Proteomes" id="UP000030752"/>
    </source>
</evidence>
<gene>
    <name evidence="2" type="ORF">HMPREF1541_00048</name>
</gene>
<proteinExistence type="predicted"/>
<dbReference type="Proteomes" id="UP000030752">
    <property type="component" value="Unassembled WGS sequence"/>
</dbReference>
<protein>
    <recommendedName>
        <fullName evidence="1">PRISE-like Rossmann-fold domain-containing protein</fullName>
    </recommendedName>
</protein>
<evidence type="ECO:0000313" key="2">
    <source>
        <dbReference type="EMBL" id="ETN45867.1"/>
    </source>
</evidence>
<dbReference type="GeneID" id="19967387"/>
<dbReference type="InParanoid" id="W2SB07"/>
<dbReference type="HOGENOM" id="CLU_030125_1_1_1"/>
<feature type="domain" description="PRISE-like Rossmann-fold" evidence="1">
    <location>
        <begin position="124"/>
        <end position="313"/>
    </location>
</feature>
<dbReference type="Pfam" id="PF22917">
    <property type="entry name" value="PRISE"/>
    <property type="match status" value="1"/>
</dbReference>
<dbReference type="VEuPathDB" id="FungiDB:HMPREF1541_00048"/>
<dbReference type="InterPro" id="IPR036291">
    <property type="entry name" value="NAD(P)-bd_dom_sf"/>
</dbReference>
<accession>W2SB07</accession>
<dbReference type="OrthoDB" id="1731983at2759"/>
<dbReference type="SUPFAM" id="SSF51735">
    <property type="entry name" value="NAD(P)-binding Rossmann-fold domains"/>
    <property type="match status" value="1"/>
</dbReference>
<sequence length="430" mass="48500">MAPLTSKKRFSVWSEGIFHGLPVLPDSFKDLRAVVVGASGTSGQPLLDVLATDPQRWSHVYALSRKRPKGDSPSIRHIPVDLTWEPENLSKSLRDNKVEADYVFYFGYVQLAKSEANQAEVFGDPNELADLNGKLFENLLKALDLASIYPKRIVLQTGGKNYGVHQGHVNVPLTEGAPRVELEPNFYYTQEDILSKYVGTHPGTAYNVTMPQWILSAVANTNMTIFYPLAVYAAIQQKLRKPLLYPGDLASWDNNHPIITGLLLGRFYEWLVLNPETAGESFNITDGSEFTFGRLWPILASWYGLEWSPPREDARYIEHETAFTPRGYGPKGKLRFSFSILDWAREPATRRAWAELSKEHGLTADPLDDPEGTFAFLQFALELTWSWSTSMNKARSYGWFGHCDSVESMKMVFSNLAEMKMLPPNPLLES</sequence>
<name>W2SB07_CYPE1</name>
<dbReference type="PANTHER" id="PTHR32487">
    <property type="entry name" value="3-OXO-DELTA(4,5)-STEROID 5-BETA-REDUCTASE"/>
    <property type="match status" value="1"/>
</dbReference>